<dbReference type="RefSeq" id="WP_118356842.1">
    <property type="nucleotide sequence ID" value="NZ_QSAT01000006.1"/>
</dbReference>
<reference evidence="1 2" key="1">
    <citation type="submission" date="2018-08" db="EMBL/GenBank/DDBJ databases">
        <title>A genome reference for cultivated species of the human gut microbiota.</title>
        <authorList>
            <person name="Zou Y."/>
            <person name="Xue W."/>
            <person name="Luo G."/>
        </authorList>
    </citation>
    <scope>NUCLEOTIDE SEQUENCE [LARGE SCALE GENOMIC DNA]</scope>
    <source>
        <strain evidence="1 2">AF10-31</strain>
    </source>
</reference>
<sequence>MRMFCYYYDEAKQGYFETSYWAMKEIEGTTEFLRRKSKLYKNNHGKTQMQIVVKGSHQGFRRYPMGTGNHSCLSRGDYESMSHQGNKEAIASLDKIKLNIGNDVVEVYVSDIELEKEVKCNNREYEIDIYIKIDRTEPEEYKNLWNGELWLEVFHTCKVDRKQAEDFAIERLPLFETKIPDTYTFYENITLEGYKKRKKQIIEKYKQFGVNGIFFSFNKKFFSVKWRLSENGNYTAHIGDRNFTIIKSKYDDGYGIMYGEKKPLWEYNGKRFNSIEDAEKNAEYVAFLLYNNEKM</sequence>
<evidence type="ECO:0000313" key="1">
    <source>
        <dbReference type="EMBL" id="RGW76109.1"/>
    </source>
</evidence>
<dbReference type="EMBL" id="QSAT01000006">
    <property type="protein sequence ID" value="RGW76109.1"/>
    <property type="molecule type" value="Genomic_DNA"/>
</dbReference>
<organism evidence="1 2">
    <name type="scientific">Holdemanella biformis</name>
    <dbReference type="NCBI Taxonomy" id="1735"/>
    <lineage>
        <taxon>Bacteria</taxon>
        <taxon>Bacillati</taxon>
        <taxon>Bacillota</taxon>
        <taxon>Erysipelotrichia</taxon>
        <taxon>Erysipelotrichales</taxon>
        <taxon>Erysipelotrichaceae</taxon>
        <taxon>Holdemanella</taxon>
    </lineage>
</organism>
<comment type="caution">
    <text evidence="1">The sequence shown here is derived from an EMBL/GenBank/DDBJ whole genome shotgun (WGS) entry which is preliminary data.</text>
</comment>
<gene>
    <name evidence="1" type="ORF">DWV56_03005</name>
</gene>
<accession>A0A413CWN7</accession>
<proteinExistence type="predicted"/>
<dbReference type="AlphaFoldDB" id="A0A413CWN7"/>
<name>A0A413CWN7_9FIRM</name>
<dbReference type="Proteomes" id="UP000284651">
    <property type="component" value="Unassembled WGS sequence"/>
</dbReference>
<protein>
    <submittedName>
        <fullName evidence="1">Uncharacterized protein</fullName>
    </submittedName>
</protein>
<evidence type="ECO:0000313" key="2">
    <source>
        <dbReference type="Proteomes" id="UP000284651"/>
    </source>
</evidence>